<dbReference type="SUPFAM" id="SSF52540">
    <property type="entry name" value="P-loop containing nucleoside triphosphate hydrolases"/>
    <property type="match status" value="1"/>
</dbReference>
<evidence type="ECO:0000256" key="5">
    <source>
        <dbReference type="HAMAP-Rule" id="MF_00376"/>
    </source>
</evidence>
<keyword evidence="2 5" id="KW-0547">Nucleotide-binding</keyword>
<dbReference type="InterPro" id="IPR001977">
    <property type="entry name" value="Depp_CoAkinase"/>
</dbReference>
<organism evidence="7 8">
    <name type="scientific">Peiella sedimenti</name>
    <dbReference type="NCBI Taxonomy" id="3061083"/>
    <lineage>
        <taxon>Bacteria</taxon>
        <taxon>Pseudomonadati</taxon>
        <taxon>Pseudomonadota</taxon>
        <taxon>Alphaproteobacteria</taxon>
        <taxon>Caulobacterales</taxon>
        <taxon>Caulobacteraceae</taxon>
        <taxon>Peiella</taxon>
    </lineage>
</organism>
<evidence type="ECO:0000256" key="3">
    <source>
        <dbReference type="ARBA" id="ARBA00022840"/>
    </source>
</evidence>
<dbReference type="InterPro" id="IPR027417">
    <property type="entry name" value="P-loop_NTPase"/>
</dbReference>
<dbReference type="Pfam" id="PF01121">
    <property type="entry name" value="CoaE"/>
    <property type="match status" value="1"/>
</dbReference>
<dbReference type="PROSITE" id="PS51219">
    <property type="entry name" value="DPCK"/>
    <property type="match status" value="1"/>
</dbReference>
<evidence type="ECO:0000313" key="7">
    <source>
        <dbReference type="EMBL" id="MDO1559103.1"/>
    </source>
</evidence>
<dbReference type="PANTHER" id="PTHR10695:SF46">
    <property type="entry name" value="BIFUNCTIONAL COENZYME A SYNTHASE-RELATED"/>
    <property type="match status" value="1"/>
</dbReference>
<comment type="subcellular location">
    <subcellularLocation>
        <location evidence="5">Cytoplasm</location>
    </subcellularLocation>
</comment>
<evidence type="ECO:0000256" key="4">
    <source>
        <dbReference type="ARBA" id="ARBA00022993"/>
    </source>
</evidence>
<name>A0ABT8SNB4_9CAUL</name>
<dbReference type="PANTHER" id="PTHR10695">
    <property type="entry name" value="DEPHOSPHO-COA KINASE-RELATED"/>
    <property type="match status" value="1"/>
</dbReference>
<dbReference type="HAMAP" id="MF_00376">
    <property type="entry name" value="Dephospho_CoA_kinase"/>
    <property type="match status" value="1"/>
</dbReference>
<comment type="function">
    <text evidence="5">Catalyzes the phosphorylation of the 3'-hydroxyl group of dephosphocoenzyme A to form coenzyme A.</text>
</comment>
<comment type="pathway">
    <text evidence="5">Cofactor biosynthesis; coenzyme A biosynthesis; CoA from (R)-pantothenate: step 5/5.</text>
</comment>
<dbReference type="RefSeq" id="WP_302109526.1">
    <property type="nucleotide sequence ID" value="NZ_JAUKTR010000002.1"/>
</dbReference>
<evidence type="ECO:0000256" key="1">
    <source>
        <dbReference type="ARBA" id="ARBA00009018"/>
    </source>
</evidence>
<accession>A0ABT8SNB4</accession>
<evidence type="ECO:0000256" key="2">
    <source>
        <dbReference type="ARBA" id="ARBA00022741"/>
    </source>
</evidence>
<sequence>MIVLGLTGSIGMGKTTTAGLFRELGARVWDADAAVHQLYAKDGPAARALEAIAPEAVHDGVVDRVVLRRLLSEAPDLLPRIEAAIHPLVAEHRAAFLEQAKADEVKVAVLDIPLLFETGRQADLDAVVVATAPPDAQRVRVLGRLGMTEARFRALLARQLPDAEKRERADFIVDTSRGLEAARQQVRGIMAVVTAPGWRRKADGGAT</sequence>
<dbReference type="EMBL" id="JAUKTR010000002">
    <property type="protein sequence ID" value="MDO1559103.1"/>
    <property type="molecule type" value="Genomic_DNA"/>
</dbReference>
<evidence type="ECO:0000256" key="6">
    <source>
        <dbReference type="NCBIfam" id="TIGR00152"/>
    </source>
</evidence>
<keyword evidence="4 5" id="KW-0173">Coenzyme A biosynthesis</keyword>
<gene>
    <name evidence="5 7" type="primary">coaE</name>
    <name evidence="7" type="ORF">Q0812_06640</name>
</gene>
<reference evidence="7" key="1">
    <citation type="submission" date="2023-07" db="EMBL/GenBank/DDBJ databases">
        <title>Brevundimonas soil sp. nov., isolated from the soil of chemical plant.</title>
        <authorList>
            <person name="Wu N."/>
        </authorList>
    </citation>
    <scope>NUCLEOTIDE SEQUENCE</scope>
    <source>
        <strain evidence="7">XZ-24</strain>
    </source>
</reference>
<feature type="binding site" evidence="5">
    <location>
        <begin position="11"/>
        <end position="16"/>
    </location>
    <ligand>
        <name>ATP</name>
        <dbReference type="ChEBI" id="CHEBI:30616"/>
    </ligand>
</feature>
<comment type="catalytic activity">
    <reaction evidence="5">
        <text>3'-dephospho-CoA + ATP = ADP + CoA + H(+)</text>
        <dbReference type="Rhea" id="RHEA:18245"/>
        <dbReference type="ChEBI" id="CHEBI:15378"/>
        <dbReference type="ChEBI" id="CHEBI:30616"/>
        <dbReference type="ChEBI" id="CHEBI:57287"/>
        <dbReference type="ChEBI" id="CHEBI:57328"/>
        <dbReference type="ChEBI" id="CHEBI:456216"/>
        <dbReference type="EC" id="2.7.1.24"/>
    </reaction>
</comment>
<dbReference type="GO" id="GO:0004140">
    <property type="term" value="F:dephospho-CoA kinase activity"/>
    <property type="evidence" value="ECO:0007669"/>
    <property type="project" value="UniProtKB-EC"/>
</dbReference>
<protein>
    <recommendedName>
        <fullName evidence="5 6">Dephospho-CoA kinase</fullName>
        <ecNumber evidence="5 6">2.7.1.24</ecNumber>
    </recommendedName>
    <alternativeName>
        <fullName evidence="5">Dephosphocoenzyme A kinase</fullName>
    </alternativeName>
</protein>
<dbReference type="Gene3D" id="3.40.50.300">
    <property type="entry name" value="P-loop containing nucleotide triphosphate hydrolases"/>
    <property type="match status" value="1"/>
</dbReference>
<dbReference type="CDD" id="cd02022">
    <property type="entry name" value="DPCK"/>
    <property type="match status" value="1"/>
</dbReference>
<keyword evidence="8" id="KW-1185">Reference proteome</keyword>
<dbReference type="Proteomes" id="UP001169063">
    <property type="component" value="Unassembled WGS sequence"/>
</dbReference>
<comment type="similarity">
    <text evidence="1 5">Belongs to the CoaE family.</text>
</comment>
<dbReference type="EC" id="2.7.1.24" evidence="5 6"/>
<evidence type="ECO:0000313" key="8">
    <source>
        <dbReference type="Proteomes" id="UP001169063"/>
    </source>
</evidence>
<proteinExistence type="inferred from homology"/>
<keyword evidence="5 7" id="KW-0808">Transferase</keyword>
<keyword evidence="5 7" id="KW-0418">Kinase</keyword>
<keyword evidence="5" id="KW-0963">Cytoplasm</keyword>
<keyword evidence="3 5" id="KW-0067">ATP-binding</keyword>
<comment type="caution">
    <text evidence="7">The sequence shown here is derived from an EMBL/GenBank/DDBJ whole genome shotgun (WGS) entry which is preliminary data.</text>
</comment>
<dbReference type="NCBIfam" id="TIGR00152">
    <property type="entry name" value="dephospho-CoA kinase"/>
    <property type="match status" value="1"/>
</dbReference>